<dbReference type="RefSeq" id="WP_370565315.1">
    <property type="nucleotide sequence ID" value="NZ_JBFWIB010000015.1"/>
</dbReference>
<evidence type="ECO:0000256" key="1">
    <source>
        <dbReference type="SAM" id="Phobius"/>
    </source>
</evidence>
<dbReference type="Pfam" id="PF03703">
    <property type="entry name" value="bPH_2"/>
    <property type="match status" value="3"/>
</dbReference>
<feature type="transmembrane region" description="Helical" evidence="1">
    <location>
        <begin position="58"/>
        <end position="79"/>
    </location>
</feature>
<dbReference type="InterPro" id="IPR005182">
    <property type="entry name" value="YdbS-like_PH"/>
</dbReference>
<evidence type="ECO:0000313" key="4">
    <source>
        <dbReference type="Proteomes" id="UP001566331"/>
    </source>
</evidence>
<dbReference type="PIRSF" id="PIRSF026631">
    <property type="entry name" value="UCP026631"/>
    <property type="match status" value="1"/>
</dbReference>
<protein>
    <submittedName>
        <fullName evidence="3">PH domain-containing protein</fullName>
    </submittedName>
</protein>
<feature type="domain" description="YdbS-like PH" evidence="2">
    <location>
        <begin position="418"/>
        <end position="497"/>
    </location>
</feature>
<keyword evidence="1" id="KW-1133">Transmembrane helix</keyword>
<feature type="transmembrane region" description="Helical" evidence="1">
    <location>
        <begin position="30"/>
        <end position="52"/>
    </location>
</feature>
<dbReference type="PANTHER" id="PTHR34473">
    <property type="entry name" value="UPF0699 TRANSMEMBRANE PROTEIN YDBS"/>
    <property type="match status" value="1"/>
</dbReference>
<reference evidence="3 4" key="1">
    <citation type="submission" date="2024-07" db="EMBL/GenBank/DDBJ databases">
        <title>Luteimonas salilacus sp. nov., isolated from the shore soil of Salt Lake in Tibet of China.</title>
        <authorList>
            <person name="Zhang X."/>
            <person name="Li A."/>
        </authorList>
    </citation>
    <scope>NUCLEOTIDE SEQUENCE [LARGE SCALE GENOMIC DNA]</scope>
    <source>
        <strain evidence="3 4">B3-2-R+30</strain>
    </source>
</reference>
<feature type="domain" description="YdbS-like PH" evidence="2">
    <location>
        <begin position="270"/>
        <end position="323"/>
    </location>
</feature>
<gene>
    <name evidence="3" type="ORF">AB6713_14595</name>
</gene>
<feature type="transmembrane region" description="Helical" evidence="1">
    <location>
        <begin position="395"/>
        <end position="413"/>
    </location>
</feature>
<evidence type="ECO:0000259" key="2">
    <source>
        <dbReference type="Pfam" id="PF03703"/>
    </source>
</evidence>
<keyword evidence="1" id="KW-0472">Membrane</keyword>
<name>A0ABV4HSW5_9GAMM</name>
<comment type="caution">
    <text evidence="3">The sequence shown here is derived from an EMBL/GenBank/DDBJ whole genome shotgun (WGS) entry which is preliminary data.</text>
</comment>
<feature type="domain" description="YdbS-like PH" evidence="2">
    <location>
        <begin position="78"/>
        <end position="155"/>
    </location>
</feature>
<accession>A0ABV4HSW5</accession>
<keyword evidence="4" id="KW-1185">Reference proteome</keyword>
<evidence type="ECO:0000313" key="3">
    <source>
        <dbReference type="EMBL" id="MEZ0475830.1"/>
    </source>
</evidence>
<dbReference type="EMBL" id="JBFWIC010000022">
    <property type="protein sequence ID" value="MEZ0475830.1"/>
    <property type="molecule type" value="Genomic_DNA"/>
</dbReference>
<feature type="transmembrane region" description="Helical" evidence="1">
    <location>
        <begin position="244"/>
        <end position="267"/>
    </location>
</feature>
<dbReference type="PANTHER" id="PTHR34473:SF2">
    <property type="entry name" value="UPF0699 TRANSMEMBRANE PROTEIN YDBT"/>
    <property type="match status" value="1"/>
</dbReference>
<sequence>MTTPEPAAPDPVPEESLPTGVERRLHPLSWLFVLIAQLKQFLVPLIALLFFGGRGNGYQMMPAMIAVAVIALLSLWRYFTYRYRIGSDSVFVRSGLFERSLRQVPFSRIHDVAVHQSLLHRMFEVAEVRLESASGNRPEARMQVLRLDEALALERLVRRRGEAAPATDAAADAAEGDLLLALPTPEVVRLGLVSNRGMVVVAGAFALAWQVLPERTVGHAIARLGREAFGYAGGLGGDWIGRGVAIAALVLLALVLVRLLSVALALVQYHGFRLEQHGRRLTVGRGLLTRRRNSVPRRRIQAWTLREGVLHRLLSRRGLGIDTAVVEQGNEERGLSELAPIAPPATCDALVRHLLPQAAWPPPDWRPLHPHAWWRLALSGTVFALLLTAALVWHFGTWGLFGLLWIPWSAFVARQHARRAGYALDDKLVAVREGWWSRHWRFAELDKLQALQLRQSPLDRRFGMASLWLDSAGAGALAPPLRIRHLPEADARALLARIGNEVAKRRLHW</sequence>
<proteinExistence type="predicted"/>
<organism evidence="3 4">
    <name type="scientific">Luteimonas salinilitoris</name>
    <dbReference type="NCBI Taxonomy" id="3237697"/>
    <lineage>
        <taxon>Bacteria</taxon>
        <taxon>Pseudomonadati</taxon>
        <taxon>Pseudomonadota</taxon>
        <taxon>Gammaproteobacteria</taxon>
        <taxon>Lysobacterales</taxon>
        <taxon>Lysobacteraceae</taxon>
        <taxon>Luteimonas</taxon>
    </lineage>
</organism>
<keyword evidence="1" id="KW-0812">Transmembrane</keyword>
<dbReference type="InterPro" id="IPR014529">
    <property type="entry name" value="UCP026631"/>
</dbReference>
<dbReference type="Proteomes" id="UP001566331">
    <property type="component" value="Unassembled WGS sequence"/>
</dbReference>